<dbReference type="Pfam" id="PF00083">
    <property type="entry name" value="Sugar_tr"/>
    <property type="match status" value="1"/>
</dbReference>
<feature type="transmembrane region" description="Helical" evidence="8">
    <location>
        <begin position="173"/>
        <end position="194"/>
    </location>
</feature>
<evidence type="ECO:0000256" key="5">
    <source>
        <dbReference type="ARBA" id="ARBA00022692"/>
    </source>
</evidence>
<feature type="transmembrane region" description="Helical" evidence="8">
    <location>
        <begin position="348"/>
        <end position="367"/>
    </location>
</feature>
<evidence type="ECO:0000256" key="6">
    <source>
        <dbReference type="ARBA" id="ARBA00022989"/>
    </source>
</evidence>
<evidence type="ECO:0000256" key="1">
    <source>
        <dbReference type="ARBA" id="ARBA00004651"/>
    </source>
</evidence>
<evidence type="ECO:0000256" key="7">
    <source>
        <dbReference type="ARBA" id="ARBA00023136"/>
    </source>
</evidence>
<evidence type="ECO:0000256" key="4">
    <source>
        <dbReference type="ARBA" id="ARBA00022597"/>
    </source>
</evidence>
<dbReference type="PROSITE" id="PS00217">
    <property type="entry name" value="SUGAR_TRANSPORT_2"/>
    <property type="match status" value="1"/>
</dbReference>
<reference evidence="10" key="1">
    <citation type="submission" date="2015-11" db="EMBL/GenBank/DDBJ databases">
        <title>De novo transcriptome assembly of four potential Pierce s Disease insect vectors from Arizona vineyards.</title>
        <authorList>
            <person name="Tassone E.E."/>
        </authorList>
    </citation>
    <scope>NUCLEOTIDE SEQUENCE</scope>
</reference>
<keyword evidence="7 8" id="KW-0472">Membrane</keyword>
<gene>
    <name evidence="10" type="ORF">g.14775</name>
</gene>
<dbReference type="SUPFAM" id="SSF103473">
    <property type="entry name" value="MFS general substrate transporter"/>
    <property type="match status" value="1"/>
</dbReference>
<feature type="transmembrane region" description="Helical" evidence="8">
    <location>
        <begin position="20"/>
        <end position="43"/>
    </location>
</feature>
<feature type="transmembrane region" description="Helical" evidence="8">
    <location>
        <begin position="373"/>
        <end position="398"/>
    </location>
</feature>
<dbReference type="InterPro" id="IPR050549">
    <property type="entry name" value="MFS_Trehalose_Transporter"/>
</dbReference>
<keyword evidence="5 8" id="KW-0812">Transmembrane</keyword>
<dbReference type="InterPro" id="IPR005828">
    <property type="entry name" value="MFS_sugar_transport-like"/>
</dbReference>
<dbReference type="GO" id="GO:0005886">
    <property type="term" value="C:plasma membrane"/>
    <property type="evidence" value="ECO:0007669"/>
    <property type="project" value="UniProtKB-SubCell"/>
</dbReference>
<evidence type="ECO:0000259" key="9">
    <source>
        <dbReference type="PROSITE" id="PS50850"/>
    </source>
</evidence>
<dbReference type="EMBL" id="GECZ01020008">
    <property type="protein sequence ID" value="JAS49761.1"/>
    <property type="molecule type" value="Transcribed_RNA"/>
</dbReference>
<organism evidence="10">
    <name type="scientific">Cuerna arida</name>
    <dbReference type="NCBI Taxonomy" id="1464854"/>
    <lineage>
        <taxon>Eukaryota</taxon>
        <taxon>Metazoa</taxon>
        <taxon>Ecdysozoa</taxon>
        <taxon>Arthropoda</taxon>
        <taxon>Hexapoda</taxon>
        <taxon>Insecta</taxon>
        <taxon>Pterygota</taxon>
        <taxon>Neoptera</taxon>
        <taxon>Paraneoptera</taxon>
        <taxon>Hemiptera</taxon>
        <taxon>Auchenorrhyncha</taxon>
        <taxon>Membracoidea</taxon>
        <taxon>Cicadellidae</taxon>
        <taxon>Cicadellinae</taxon>
        <taxon>Proconiini</taxon>
        <taxon>Cuerna</taxon>
    </lineage>
</organism>
<comment type="subcellular location">
    <subcellularLocation>
        <location evidence="1">Cell membrane</location>
        <topology evidence="1">Multi-pass membrane protein</topology>
    </subcellularLocation>
</comment>
<feature type="transmembrane region" description="Helical" evidence="8">
    <location>
        <begin position="63"/>
        <end position="82"/>
    </location>
</feature>
<evidence type="ECO:0000313" key="10">
    <source>
        <dbReference type="EMBL" id="JAS49761.1"/>
    </source>
</evidence>
<feature type="transmembrane region" description="Helical" evidence="8">
    <location>
        <begin position="438"/>
        <end position="458"/>
    </location>
</feature>
<dbReference type="FunFam" id="1.20.1250.20:FF:000218">
    <property type="entry name" value="facilitated trehalose transporter Tret1"/>
    <property type="match status" value="1"/>
</dbReference>
<proteinExistence type="predicted"/>
<feature type="transmembrane region" description="Helical" evidence="8">
    <location>
        <begin position="280"/>
        <end position="299"/>
    </location>
</feature>
<feature type="transmembrane region" description="Helical" evidence="8">
    <location>
        <begin position="116"/>
        <end position="137"/>
    </location>
</feature>
<feature type="transmembrane region" description="Helical" evidence="8">
    <location>
        <begin position="149"/>
        <end position="167"/>
    </location>
</feature>
<feature type="domain" description="Major facilitator superfamily (MFS) profile" evidence="9">
    <location>
        <begin position="18"/>
        <end position="464"/>
    </location>
</feature>
<accession>A0A1B6FHS8</accession>
<dbReference type="PROSITE" id="PS50850">
    <property type="entry name" value="MFS"/>
    <property type="match status" value="1"/>
</dbReference>
<sequence length="487" mass="53688">MTVNDNKDNTENLRSTLAQIVATLTFGLLSFSIGFVIGMPTIVIGALRNDPSPLGMTESEASWFGSVVYVMQPLGSGVSAFLQDILGRKKCLMAVNIPNLIAWIIIYFATSTAHLFISQIIMGIAMGFLEAPILSYIGEITQPRLRGMLSSFSGVFYNLGLMVLNSMSTVMDWRSLALFSMLGPVAAFIALAFVPDSPAWLVTKERVRDAEKAYQWLRGWVRPEDVKHELAAIVNYVKETQSVKMVNSVENPAVPTKESPEAKKAPSRLQLLMEPGVRKAFRIVFLYLIIMACSSLWGMRPFFIEILEKIGSPMQPHTVLAICGGLQTVGSILGGIAIKLMGKRHLSFLSLGLCTFSCLGLGVYLTLLPDLPWIPVILFFISYFAGPMGIIVIPWILIMELFPLRARGMAGGICAAVAHGLFFTTTKTYYSLVSLVDISGACYFYGAVGFLGLIYLYLDLPETEGVSLEEIERKFSERRNSRTYRSA</sequence>
<keyword evidence="4" id="KW-0762">Sugar transport</keyword>
<feature type="transmembrane region" description="Helical" evidence="8">
    <location>
        <begin position="410"/>
        <end position="432"/>
    </location>
</feature>
<dbReference type="GO" id="GO:0022857">
    <property type="term" value="F:transmembrane transporter activity"/>
    <property type="evidence" value="ECO:0007669"/>
    <property type="project" value="InterPro"/>
</dbReference>
<dbReference type="InterPro" id="IPR036259">
    <property type="entry name" value="MFS_trans_sf"/>
</dbReference>
<evidence type="ECO:0000256" key="3">
    <source>
        <dbReference type="ARBA" id="ARBA00022475"/>
    </source>
</evidence>
<evidence type="ECO:0000256" key="2">
    <source>
        <dbReference type="ARBA" id="ARBA00022448"/>
    </source>
</evidence>
<dbReference type="Gene3D" id="1.20.1250.20">
    <property type="entry name" value="MFS general substrate transporter like domains"/>
    <property type="match status" value="1"/>
</dbReference>
<keyword evidence="2" id="KW-0813">Transport</keyword>
<dbReference type="InterPro" id="IPR020846">
    <property type="entry name" value="MFS_dom"/>
</dbReference>
<dbReference type="PANTHER" id="PTHR48021">
    <property type="match status" value="1"/>
</dbReference>
<dbReference type="PANTHER" id="PTHR48021:SF39">
    <property type="entry name" value="MAJOR FACILITATOR SUPERFAMILY (MFS) PROFILE DOMAIN-CONTAINING PROTEIN"/>
    <property type="match status" value="1"/>
</dbReference>
<name>A0A1B6FHS8_9HEMI</name>
<keyword evidence="3" id="KW-1003">Cell membrane</keyword>
<keyword evidence="6 8" id="KW-1133">Transmembrane helix</keyword>
<dbReference type="InterPro" id="IPR005829">
    <property type="entry name" value="Sugar_transporter_CS"/>
</dbReference>
<protein>
    <recommendedName>
        <fullName evidence="9">Major facilitator superfamily (MFS) profile domain-containing protein</fullName>
    </recommendedName>
</protein>
<evidence type="ECO:0000256" key="8">
    <source>
        <dbReference type="SAM" id="Phobius"/>
    </source>
</evidence>
<feature type="transmembrane region" description="Helical" evidence="8">
    <location>
        <begin position="91"/>
        <end position="110"/>
    </location>
</feature>
<dbReference type="AlphaFoldDB" id="A0A1B6FHS8"/>
<feature type="transmembrane region" description="Helical" evidence="8">
    <location>
        <begin position="319"/>
        <end position="341"/>
    </location>
</feature>